<dbReference type="EMBL" id="JBBEGM010000006">
    <property type="protein sequence ID" value="MEJ2862682.1"/>
    <property type="molecule type" value="Genomic_DNA"/>
</dbReference>
<reference evidence="5 6" key="1">
    <citation type="submission" date="2024-03" db="EMBL/GenBank/DDBJ databases">
        <title>Actinomycetospora sp. OC33-EN07, a novel actinomycete isolated from wild orchid (Aerides multiflora).</title>
        <authorList>
            <person name="Suriyachadkun C."/>
        </authorList>
    </citation>
    <scope>NUCLEOTIDE SEQUENCE [LARGE SCALE GENOMIC DNA]</scope>
    <source>
        <strain evidence="5 6">OC33-EN07</strain>
    </source>
</reference>
<keyword evidence="3" id="KW-0804">Transcription</keyword>
<evidence type="ECO:0000313" key="6">
    <source>
        <dbReference type="Proteomes" id="UP001369736"/>
    </source>
</evidence>
<gene>
    <name evidence="5" type="ORF">WCD58_16035</name>
</gene>
<dbReference type="RefSeq" id="WP_337704060.1">
    <property type="nucleotide sequence ID" value="NZ_JBBEGM010000006.1"/>
</dbReference>
<proteinExistence type="predicted"/>
<organism evidence="5 6">
    <name type="scientific">Actinomycetospora flava</name>
    <dbReference type="NCBI Taxonomy" id="3129232"/>
    <lineage>
        <taxon>Bacteria</taxon>
        <taxon>Bacillati</taxon>
        <taxon>Actinomycetota</taxon>
        <taxon>Actinomycetes</taxon>
        <taxon>Pseudonocardiales</taxon>
        <taxon>Pseudonocardiaceae</taxon>
        <taxon>Actinomycetospora</taxon>
    </lineage>
</organism>
<accession>A0ABU8M5S0</accession>
<keyword evidence="6" id="KW-1185">Reference proteome</keyword>
<dbReference type="PROSITE" id="PS50995">
    <property type="entry name" value="HTH_MARR_2"/>
    <property type="match status" value="1"/>
</dbReference>
<keyword evidence="2" id="KW-0238">DNA-binding</keyword>
<comment type="caution">
    <text evidence="5">The sequence shown here is derived from an EMBL/GenBank/DDBJ whole genome shotgun (WGS) entry which is preliminary data.</text>
</comment>
<dbReference type="InterPro" id="IPR036390">
    <property type="entry name" value="WH_DNA-bd_sf"/>
</dbReference>
<evidence type="ECO:0000259" key="4">
    <source>
        <dbReference type="PROSITE" id="PS50995"/>
    </source>
</evidence>
<dbReference type="SUPFAM" id="SSF46785">
    <property type="entry name" value="Winged helix' DNA-binding domain"/>
    <property type="match status" value="1"/>
</dbReference>
<dbReference type="PRINTS" id="PR00598">
    <property type="entry name" value="HTHMARR"/>
</dbReference>
<dbReference type="InterPro" id="IPR000835">
    <property type="entry name" value="HTH_MarR-typ"/>
</dbReference>
<dbReference type="InterPro" id="IPR023187">
    <property type="entry name" value="Tscrpt_reg_MarR-type_CS"/>
</dbReference>
<dbReference type="PANTHER" id="PTHR33164:SF94">
    <property type="entry name" value="TRANSCRIPTIONAL REGULATORY PROTEIN-RELATED"/>
    <property type="match status" value="1"/>
</dbReference>
<dbReference type="Gene3D" id="1.10.10.10">
    <property type="entry name" value="Winged helix-like DNA-binding domain superfamily/Winged helix DNA-binding domain"/>
    <property type="match status" value="1"/>
</dbReference>
<sequence>MDDERERLAASFGDMRRAMIPAFLLDLLGAVEGGDELSLTQLATLYVLDAGEPVSLGALAERVGRSHSATSRLVDALVRRGLVERQELPTDRRVRRVAISKDGEGLLRRLERTRADAQLEIMNRLDPADRALVGRAMALLGDAAAPGNAQETRP</sequence>
<dbReference type="SMART" id="SM00347">
    <property type="entry name" value="HTH_MARR"/>
    <property type="match status" value="1"/>
</dbReference>
<evidence type="ECO:0000256" key="2">
    <source>
        <dbReference type="ARBA" id="ARBA00023125"/>
    </source>
</evidence>
<dbReference type="PROSITE" id="PS01117">
    <property type="entry name" value="HTH_MARR_1"/>
    <property type="match status" value="1"/>
</dbReference>
<keyword evidence="1" id="KW-0805">Transcription regulation</keyword>
<dbReference type="InterPro" id="IPR036388">
    <property type="entry name" value="WH-like_DNA-bd_sf"/>
</dbReference>
<protein>
    <submittedName>
        <fullName evidence="5">MarR family transcriptional regulator</fullName>
    </submittedName>
</protein>
<dbReference type="PANTHER" id="PTHR33164">
    <property type="entry name" value="TRANSCRIPTIONAL REGULATOR, MARR FAMILY"/>
    <property type="match status" value="1"/>
</dbReference>
<evidence type="ECO:0000313" key="5">
    <source>
        <dbReference type="EMBL" id="MEJ2862682.1"/>
    </source>
</evidence>
<dbReference type="InterPro" id="IPR039422">
    <property type="entry name" value="MarR/SlyA-like"/>
</dbReference>
<evidence type="ECO:0000256" key="1">
    <source>
        <dbReference type="ARBA" id="ARBA00023015"/>
    </source>
</evidence>
<feature type="domain" description="HTH marR-type" evidence="4">
    <location>
        <begin position="5"/>
        <end position="142"/>
    </location>
</feature>
<name>A0ABU8M5S0_9PSEU</name>
<dbReference type="Pfam" id="PF12802">
    <property type="entry name" value="MarR_2"/>
    <property type="match status" value="1"/>
</dbReference>
<dbReference type="Proteomes" id="UP001369736">
    <property type="component" value="Unassembled WGS sequence"/>
</dbReference>
<evidence type="ECO:0000256" key="3">
    <source>
        <dbReference type="ARBA" id="ARBA00023163"/>
    </source>
</evidence>